<protein>
    <submittedName>
        <fullName evidence="1">Uncharacterized protein</fullName>
    </submittedName>
</protein>
<evidence type="ECO:0000313" key="1">
    <source>
        <dbReference type="EMBL" id="JAS37598.1"/>
    </source>
</evidence>
<feature type="non-terminal residue" evidence="1">
    <location>
        <position position="1"/>
    </location>
</feature>
<dbReference type="EMBL" id="GECZ01032171">
    <property type="protein sequence ID" value="JAS37598.1"/>
    <property type="molecule type" value="Transcribed_RNA"/>
</dbReference>
<sequence>AFITKRLFQCSDLLWHSSWALLHSVHSLFGCLCAAAVVPFCAARPKLYEVDTYIVKLLLEPTSREGDDLLASVSLYNKILQEITEKYVHNDETVFKIATIVYNRNGPRFLTKRYSDALLRETFKWTVDDFQKLRQLIQETKDIYNNFRESYETINNIQRPRTL</sequence>
<gene>
    <name evidence="1" type="ORF">g.2035</name>
</gene>
<name>A0A1B6EI53_9HEMI</name>
<organism evidence="1">
    <name type="scientific">Cuerna arida</name>
    <dbReference type="NCBI Taxonomy" id="1464854"/>
    <lineage>
        <taxon>Eukaryota</taxon>
        <taxon>Metazoa</taxon>
        <taxon>Ecdysozoa</taxon>
        <taxon>Arthropoda</taxon>
        <taxon>Hexapoda</taxon>
        <taxon>Insecta</taxon>
        <taxon>Pterygota</taxon>
        <taxon>Neoptera</taxon>
        <taxon>Paraneoptera</taxon>
        <taxon>Hemiptera</taxon>
        <taxon>Auchenorrhyncha</taxon>
        <taxon>Membracoidea</taxon>
        <taxon>Cicadellidae</taxon>
        <taxon>Cicadellinae</taxon>
        <taxon>Proconiini</taxon>
        <taxon>Cuerna</taxon>
    </lineage>
</organism>
<reference evidence="1" key="1">
    <citation type="submission" date="2015-11" db="EMBL/GenBank/DDBJ databases">
        <title>De novo transcriptome assembly of four potential Pierce s Disease insect vectors from Arizona vineyards.</title>
        <authorList>
            <person name="Tassone E.E."/>
        </authorList>
    </citation>
    <scope>NUCLEOTIDE SEQUENCE</scope>
</reference>
<accession>A0A1B6EI53</accession>
<proteinExistence type="predicted"/>
<dbReference type="AlphaFoldDB" id="A0A1B6EI53"/>